<keyword evidence="7" id="KW-1185">Reference proteome</keyword>
<proteinExistence type="inferred from homology"/>
<dbReference type="PRINTS" id="PR00039">
    <property type="entry name" value="HTHLYSR"/>
</dbReference>
<dbReference type="InterPro" id="IPR036390">
    <property type="entry name" value="WH_DNA-bd_sf"/>
</dbReference>
<dbReference type="Pfam" id="PF00126">
    <property type="entry name" value="HTH_1"/>
    <property type="match status" value="1"/>
</dbReference>
<dbReference type="GO" id="GO:0010628">
    <property type="term" value="P:positive regulation of gene expression"/>
    <property type="evidence" value="ECO:0007669"/>
    <property type="project" value="TreeGrafter"/>
</dbReference>
<dbReference type="eggNOG" id="COG0583">
    <property type="taxonomic scope" value="Bacteria"/>
</dbReference>
<organism evidence="6 7">
    <name type="scientific">Marinobacter santoriniensis NKSG1</name>
    <dbReference type="NCBI Taxonomy" id="1288826"/>
    <lineage>
        <taxon>Bacteria</taxon>
        <taxon>Pseudomonadati</taxon>
        <taxon>Pseudomonadota</taxon>
        <taxon>Gammaproteobacteria</taxon>
        <taxon>Pseudomonadales</taxon>
        <taxon>Marinobacteraceae</taxon>
        <taxon>Marinobacter</taxon>
    </lineage>
</organism>
<protein>
    <submittedName>
        <fullName evidence="6">LysR family transcriptional regulator</fullName>
    </submittedName>
</protein>
<evidence type="ECO:0000256" key="4">
    <source>
        <dbReference type="ARBA" id="ARBA00023163"/>
    </source>
</evidence>
<keyword evidence="2" id="KW-0805">Transcription regulation</keyword>
<dbReference type="OrthoDB" id="646694at2"/>
<dbReference type="SUPFAM" id="SSF53850">
    <property type="entry name" value="Periplasmic binding protein-like II"/>
    <property type="match status" value="1"/>
</dbReference>
<dbReference type="SUPFAM" id="SSF46785">
    <property type="entry name" value="Winged helix' DNA-binding domain"/>
    <property type="match status" value="1"/>
</dbReference>
<feature type="domain" description="HTH lysR-type" evidence="5">
    <location>
        <begin position="1"/>
        <end position="58"/>
    </location>
</feature>
<evidence type="ECO:0000256" key="1">
    <source>
        <dbReference type="ARBA" id="ARBA00009437"/>
    </source>
</evidence>
<dbReference type="EMBL" id="APAT01000008">
    <property type="protein sequence ID" value="EMP56942.1"/>
    <property type="molecule type" value="Genomic_DNA"/>
</dbReference>
<keyword evidence="4" id="KW-0804">Transcription</keyword>
<dbReference type="Gene3D" id="1.10.10.10">
    <property type="entry name" value="Winged helix-like DNA-binding domain superfamily/Winged helix DNA-binding domain"/>
    <property type="match status" value="1"/>
</dbReference>
<dbReference type="PATRIC" id="fig|1288826.3.peg.530"/>
<dbReference type="GO" id="GO:0043565">
    <property type="term" value="F:sequence-specific DNA binding"/>
    <property type="evidence" value="ECO:0007669"/>
    <property type="project" value="TreeGrafter"/>
</dbReference>
<evidence type="ECO:0000313" key="6">
    <source>
        <dbReference type="EMBL" id="EMP56942.1"/>
    </source>
</evidence>
<dbReference type="RefSeq" id="WP_008937707.1">
    <property type="nucleotide sequence ID" value="NZ_APAT01000008.1"/>
</dbReference>
<keyword evidence="3" id="KW-0238">DNA-binding</keyword>
<dbReference type="InterPro" id="IPR005119">
    <property type="entry name" value="LysR_subst-bd"/>
</dbReference>
<gene>
    <name evidence="6" type="ORF">MSNKSG1_02746</name>
</gene>
<evidence type="ECO:0000313" key="7">
    <source>
        <dbReference type="Proteomes" id="UP000011960"/>
    </source>
</evidence>
<evidence type="ECO:0000256" key="3">
    <source>
        <dbReference type="ARBA" id="ARBA00023125"/>
    </source>
</evidence>
<dbReference type="InterPro" id="IPR036388">
    <property type="entry name" value="WH-like_DNA-bd_sf"/>
</dbReference>
<sequence>MNIKQLRLFHEVLSTGKMSRAAERLHFSQPAASKMLHNLEDRIGYKLFFRQNGQLNPTPEALYLHDEVMTILRSVKRLEDSFERAKYGQLGRLNIASILGPSYSFLPAIFNGYAGENSDLKLNLQVHNSRTIRDSVSSGQFELGLVDQAAPSHSYDSEVFDLPCFCALHKDHPAAKYEILTPELLDKEVWITLDPEHITYQSLSSHYQAAGAKFVPKIEVNATLHALPFVQSNRGIALIDAINFHHFNNVHSLEDIIFRRFCPEIREPLELISINSRPLSKPASDIRKRLISELKALCCSTQD</sequence>
<accession>M7DH02</accession>
<dbReference type="Proteomes" id="UP000011960">
    <property type="component" value="Unassembled WGS sequence"/>
</dbReference>
<comment type="caution">
    <text evidence="6">The sequence shown here is derived from an EMBL/GenBank/DDBJ whole genome shotgun (WGS) entry which is preliminary data.</text>
</comment>
<reference evidence="6 7" key="1">
    <citation type="journal article" date="2013" name="Genome Announc.">
        <title>Genome Sequence of Hydrothermal Arsenic-Respiring Bacterium Marinobacter santoriniensis NKSG1T.</title>
        <authorList>
            <person name="Handley K.M."/>
            <person name="Upton M."/>
            <person name="Beatson S.A."/>
            <person name="Hery M."/>
            <person name="Lloyd J.R."/>
        </authorList>
    </citation>
    <scope>NUCLEOTIDE SEQUENCE [LARGE SCALE GENOMIC DNA]</scope>
    <source>
        <strain evidence="6 7">NKSG1</strain>
    </source>
</reference>
<evidence type="ECO:0000256" key="2">
    <source>
        <dbReference type="ARBA" id="ARBA00023015"/>
    </source>
</evidence>
<comment type="similarity">
    <text evidence="1">Belongs to the LysR transcriptional regulatory family.</text>
</comment>
<dbReference type="PANTHER" id="PTHR30427:SF1">
    <property type="entry name" value="TRANSCRIPTIONAL ACTIVATOR PROTEIN LYSR"/>
    <property type="match status" value="1"/>
</dbReference>
<dbReference type="InterPro" id="IPR000847">
    <property type="entry name" value="LysR_HTH_N"/>
</dbReference>
<dbReference type="STRING" id="1288826.MSNKSG1_02746"/>
<evidence type="ECO:0000259" key="5">
    <source>
        <dbReference type="PROSITE" id="PS50931"/>
    </source>
</evidence>
<dbReference type="GO" id="GO:0003700">
    <property type="term" value="F:DNA-binding transcription factor activity"/>
    <property type="evidence" value="ECO:0007669"/>
    <property type="project" value="InterPro"/>
</dbReference>
<dbReference type="Gene3D" id="3.40.190.10">
    <property type="entry name" value="Periplasmic binding protein-like II"/>
    <property type="match status" value="2"/>
</dbReference>
<dbReference type="PANTHER" id="PTHR30427">
    <property type="entry name" value="TRANSCRIPTIONAL ACTIVATOR PROTEIN LYSR"/>
    <property type="match status" value="1"/>
</dbReference>
<name>M7DH02_9GAMM</name>
<dbReference type="PROSITE" id="PS50931">
    <property type="entry name" value="HTH_LYSR"/>
    <property type="match status" value="1"/>
</dbReference>
<dbReference type="AlphaFoldDB" id="M7DH02"/>
<dbReference type="Pfam" id="PF03466">
    <property type="entry name" value="LysR_substrate"/>
    <property type="match status" value="1"/>
</dbReference>